<dbReference type="Gene3D" id="3.40.50.12700">
    <property type="match status" value="1"/>
</dbReference>
<feature type="region of interest" description="Disordered" evidence="1">
    <location>
        <begin position="1"/>
        <end position="23"/>
    </location>
</feature>
<dbReference type="AlphaFoldDB" id="A0A8B9I413"/>
<dbReference type="SUPFAM" id="SSF52266">
    <property type="entry name" value="SGNH hydrolase"/>
    <property type="match status" value="1"/>
</dbReference>
<protein>
    <submittedName>
        <fullName evidence="2">Uncharacterized protein</fullName>
    </submittedName>
</protein>
<evidence type="ECO:0000256" key="1">
    <source>
        <dbReference type="SAM" id="MobiDB-lite"/>
    </source>
</evidence>
<organism evidence="2 3">
    <name type="scientific">Anser brachyrhynchus</name>
    <name type="common">Pink-footed goose</name>
    <dbReference type="NCBI Taxonomy" id="132585"/>
    <lineage>
        <taxon>Eukaryota</taxon>
        <taxon>Metazoa</taxon>
        <taxon>Chordata</taxon>
        <taxon>Craniata</taxon>
        <taxon>Vertebrata</taxon>
        <taxon>Euteleostomi</taxon>
        <taxon>Archelosauria</taxon>
        <taxon>Archosauria</taxon>
        <taxon>Dinosauria</taxon>
        <taxon>Saurischia</taxon>
        <taxon>Theropoda</taxon>
        <taxon>Coelurosauria</taxon>
        <taxon>Aves</taxon>
        <taxon>Neognathae</taxon>
        <taxon>Galloanserae</taxon>
        <taxon>Anseriformes</taxon>
        <taxon>Anatidae</taxon>
        <taxon>Anserinae</taxon>
        <taxon>Anser</taxon>
    </lineage>
</organism>
<reference evidence="2" key="2">
    <citation type="submission" date="2025-09" db="UniProtKB">
        <authorList>
            <consortium name="Ensembl"/>
        </authorList>
    </citation>
    <scope>IDENTIFICATION</scope>
</reference>
<dbReference type="Gene3D" id="3.40.50.12690">
    <property type="match status" value="1"/>
</dbReference>
<evidence type="ECO:0000313" key="2">
    <source>
        <dbReference type="Ensembl" id="ENSABRP00000007572.1"/>
    </source>
</evidence>
<dbReference type="Ensembl" id="ENSABRT00000010904.1">
    <property type="protein sequence ID" value="ENSABRP00000007572.1"/>
    <property type="gene ID" value="ENSABRG00000006957.1"/>
</dbReference>
<proteinExistence type="predicted"/>
<dbReference type="GeneTree" id="ENSGT01140000282870"/>
<accession>A0A8B9I413</accession>
<dbReference type="Proteomes" id="UP000694426">
    <property type="component" value="Unplaced"/>
</dbReference>
<name>A0A8B9I413_9AVES</name>
<reference evidence="2" key="1">
    <citation type="submission" date="2025-08" db="UniProtKB">
        <authorList>
            <consortium name="Ensembl"/>
        </authorList>
    </citation>
    <scope>IDENTIFICATION</scope>
</reference>
<evidence type="ECO:0000313" key="3">
    <source>
        <dbReference type="Proteomes" id="UP000694426"/>
    </source>
</evidence>
<keyword evidence="3" id="KW-1185">Reference proteome</keyword>
<sequence>MPPEASGAPALSSRGRGPKSQEGWKRVPVQCCRQPQSLPTSLPQVPLCNRFEALYLEGKVGKDIVEGLPMRSCRKRQLTPCLKTKTGSEKKERRVIVVGDSLLRGTERPICRVDPYHREVCSLPRAKIMDITRTFPSLVCSTDYYPLLIFQTGGEEAASCSLRGMKKDFKALGWLVKESGAQVIFSSLLPFWGDDVGWNRRIQFINAWLHDWCHRQGFGFFHNGWFYKTPGLTLSDRWERFISQGQKCSGTGISMAHLESFKLDAKGDGVVAGLAPVGQHPNTDEDRAASHAPGVKSACSSRSLKCLYTNAHSMGNKQEELEIRVQSGDYDLVATTETWWDSSHDWNAVMDGSVLLRKDRPAR</sequence>